<evidence type="ECO:0000313" key="3">
    <source>
        <dbReference type="EMBL" id="VDK29391.1"/>
    </source>
</evidence>
<keyword evidence="2" id="KW-1133">Transmembrane helix</keyword>
<dbReference type="WBParaSite" id="ASIM_0000776201-mRNA-1">
    <property type="protein sequence ID" value="ASIM_0000776201-mRNA-1"/>
    <property type="gene ID" value="ASIM_0000776201"/>
</dbReference>
<feature type="transmembrane region" description="Helical" evidence="2">
    <location>
        <begin position="7"/>
        <end position="30"/>
    </location>
</feature>
<reference evidence="3 4" key="2">
    <citation type="submission" date="2018-11" db="EMBL/GenBank/DDBJ databases">
        <authorList>
            <consortium name="Pathogen Informatics"/>
        </authorList>
    </citation>
    <scope>NUCLEOTIDE SEQUENCE [LARGE SCALE GENOMIC DNA]</scope>
</reference>
<evidence type="ECO:0000256" key="1">
    <source>
        <dbReference type="SAM" id="MobiDB-lite"/>
    </source>
</evidence>
<name>A0A0M3JJE3_ANISI</name>
<keyword evidence="2" id="KW-0812">Transmembrane</keyword>
<dbReference type="EMBL" id="UYRR01018360">
    <property type="protein sequence ID" value="VDK29391.1"/>
    <property type="molecule type" value="Genomic_DNA"/>
</dbReference>
<dbReference type="AlphaFoldDB" id="A0A0M3JJE3"/>
<sequence length="75" mass="8504">MTIRGKIVIYFILLSFVTSACFAILTSPFFTMRKGPRNPFRILDSIVDARPTSSELSEPIDGTDHPIDTYPKRKI</sequence>
<gene>
    <name evidence="3" type="ORF">ASIM_LOCUS7524</name>
</gene>
<keyword evidence="4" id="KW-1185">Reference proteome</keyword>
<feature type="compositionally biased region" description="Basic and acidic residues" evidence="1">
    <location>
        <begin position="62"/>
        <end position="75"/>
    </location>
</feature>
<evidence type="ECO:0000313" key="5">
    <source>
        <dbReference type="WBParaSite" id="ASIM_0000776201-mRNA-1"/>
    </source>
</evidence>
<protein>
    <submittedName>
        <fullName evidence="3 5">Uncharacterized protein</fullName>
    </submittedName>
</protein>
<reference evidence="5" key="1">
    <citation type="submission" date="2017-02" db="UniProtKB">
        <authorList>
            <consortium name="WormBaseParasite"/>
        </authorList>
    </citation>
    <scope>IDENTIFICATION</scope>
</reference>
<keyword evidence="2" id="KW-0472">Membrane</keyword>
<proteinExistence type="predicted"/>
<dbReference type="Proteomes" id="UP000267096">
    <property type="component" value="Unassembled WGS sequence"/>
</dbReference>
<evidence type="ECO:0000313" key="4">
    <source>
        <dbReference type="Proteomes" id="UP000267096"/>
    </source>
</evidence>
<accession>A0A0M3JJE3</accession>
<organism evidence="5">
    <name type="scientific">Anisakis simplex</name>
    <name type="common">Herring worm</name>
    <dbReference type="NCBI Taxonomy" id="6269"/>
    <lineage>
        <taxon>Eukaryota</taxon>
        <taxon>Metazoa</taxon>
        <taxon>Ecdysozoa</taxon>
        <taxon>Nematoda</taxon>
        <taxon>Chromadorea</taxon>
        <taxon>Rhabditida</taxon>
        <taxon>Spirurina</taxon>
        <taxon>Ascaridomorpha</taxon>
        <taxon>Ascaridoidea</taxon>
        <taxon>Anisakidae</taxon>
        <taxon>Anisakis</taxon>
        <taxon>Anisakis simplex complex</taxon>
    </lineage>
</organism>
<dbReference type="PROSITE" id="PS51257">
    <property type="entry name" value="PROKAR_LIPOPROTEIN"/>
    <property type="match status" value="1"/>
</dbReference>
<feature type="region of interest" description="Disordered" evidence="1">
    <location>
        <begin position="52"/>
        <end position="75"/>
    </location>
</feature>
<evidence type="ECO:0000256" key="2">
    <source>
        <dbReference type="SAM" id="Phobius"/>
    </source>
</evidence>